<evidence type="ECO:0000313" key="1">
    <source>
        <dbReference type="EMBL" id="KRZ08429.1"/>
    </source>
</evidence>
<dbReference type="EMBL" id="JYDP01000087">
    <property type="protein sequence ID" value="KRZ08429.1"/>
    <property type="molecule type" value="Genomic_DNA"/>
</dbReference>
<protein>
    <submittedName>
        <fullName evidence="1">Uncharacterized protein</fullName>
    </submittedName>
</protein>
<reference evidence="1 2" key="1">
    <citation type="submission" date="2015-01" db="EMBL/GenBank/DDBJ databases">
        <title>Evolution of Trichinella species and genotypes.</title>
        <authorList>
            <person name="Korhonen P.K."/>
            <person name="Edoardo P."/>
            <person name="Giuseppe L.R."/>
            <person name="Gasser R.B."/>
        </authorList>
    </citation>
    <scope>NUCLEOTIDE SEQUENCE [LARGE SCALE GENOMIC DNA]</scope>
    <source>
        <strain evidence="1">ISS1029</strain>
    </source>
</reference>
<name>A0A0V1HCU9_9BILA</name>
<evidence type="ECO:0000313" key="2">
    <source>
        <dbReference type="Proteomes" id="UP000055024"/>
    </source>
</evidence>
<dbReference type="Proteomes" id="UP000055024">
    <property type="component" value="Unassembled WGS sequence"/>
</dbReference>
<accession>A0A0V1HCU9</accession>
<sequence>MLMHTVAASFFKISREIGNQERSGYVHCTCQIVSDRLIPILANFGSQSFPRKFRNFGLPISAFETSLTSNAIFFY</sequence>
<proteinExistence type="predicted"/>
<keyword evidence="2" id="KW-1185">Reference proteome</keyword>
<comment type="caution">
    <text evidence="1">The sequence shown here is derived from an EMBL/GenBank/DDBJ whole genome shotgun (WGS) entry which is preliminary data.</text>
</comment>
<organism evidence="1 2">
    <name type="scientific">Trichinella zimbabwensis</name>
    <dbReference type="NCBI Taxonomy" id="268475"/>
    <lineage>
        <taxon>Eukaryota</taxon>
        <taxon>Metazoa</taxon>
        <taxon>Ecdysozoa</taxon>
        <taxon>Nematoda</taxon>
        <taxon>Enoplea</taxon>
        <taxon>Dorylaimia</taxon>
        <taxon>Trichinellida</taxon>
        <taxon>Trichinellidae</taxon>
        <taxon>Trichinella</taxon>
    </lineage>
</organism>
<dbReference type="AlphaFoldDB" id="A0A0V1HCU9"/>
<gene>
    <name evidence="1" type="ORF">T11_3122</name>
</gene>